<evidence type="ECO:0000256" key="3">
    <source>
        <dbReference type="ARBA" id="ARBA00023002"/>
    </source>
</evidence>
<dbReference type="SUPFAM" id="SSF56176">
    <property type="entry name" value="FAD-binding/transporter-associated domain-like"/>
    <property type="match status" value="1"/>
</dbReference>
<feature type="region of interest" description="Disordered" evidence="4">
    <location>
        <begin position="33"/>
        <end position="57"/>
    </location>
</feature>
<keyword evidence="2" id="KW-0274">FAD</keyword>
<dbReference type="OrthoDB" id="9793944at2"/>
<evidence type="ECO:0000313" key="7">
    <source>
        <dbReference type="Proteomes" id="UP000244810"/>
    </source>
</evidence>
<evidence type="ECO:0000256" key="2">
    <source>
        <dbReference type="ARBA" id="ARBA00022827"/>
    </source>
</evidence>
<feature type="compositionally biased region" description="Low complexity" evidence="4">
    <location>
        <begin position="43"/>
        <end position="57"/>
    </location>
</feature>
<dbReference type="Pfam" id="PF03450">
    <property type="entry name" value="CO_deh_flav_C"/>
    <property type="match status" value="1"/>
</dbReference>
<dbReference type="AlphaFoldDB" id="A0A2T7UK59"/>
<organism evidence="6 7">
    <name type="scientific">Pararhodobacter aggregans</name>
    <dbReference type="NCBI Taxonomy" id="404875"/>
    <lineage>
        <taxon>Bacteria</taxon>
        <taxon>Pseudomonadati</taxon>
        <taxon>Pseudomonadota</taxon>
        <taxon>Alphaproteobacteria</taxon>
        <taxon>Rhodobacterales</taxon>
        <taxon>Paracoccaceae</taxon>
        <taxon>Pararhodobacter</taxon>
    </lineage>
</organism>
<accession>A0A2T7UK59</accession>
<dbReference type="PANTHER" id="PTHR42659:SF2">
    <property type="entry name" value="XANTHINE DEHYDROGENASE SUBUNIT C-RELATED"/>
    <property type="match status" value="1"/>
</dbReference>
<dbReference type="Gene3D" id="3.30.390.50">
    <property type="entry name" value="CO dehydrogenase flavoprotein, C-terminal domain"/>
    <property type="match status" value="1"/>
</dbReference>
<feature type="compositionally biased region" description="Gly residues" evidence="4">
    <location>
        <begin position="33"/>
        <end position="42"/>
    </location>
</feature>
<reference evidence="6 7" key="1">
    <citation type="journal article" date="2011" name="Syst. Appl. Microbiol.">
        <title>Defluviimonas denitrificans gen. nov., sp. nov., and Pararhodobacter aggregans gen. nov., sp. nov., non-phototrophic Rhodobacteraceae from the biofilter of a marine aquaculture.</title>
        <authorList>
            <person name="Foesel B.U."/>
            <person name="Drake H.L."/>
            <person name="Schramm A."/>
        </authorList>
    </citation>
    <scope>NUCLEOTIDE SEQUENCE [LARGE SCALE GENOMIC DNA]</scope>
    <source>
        <strain evidence="6 7">D1-19</strain>
    </source>
</reference>
<dbReference type="EMBL" id="QDDR01000018">
    <property type="protein sequence ID" value="PVE45058.1"/>
    <property type="molecule type" value="Genomic_DNA"/>
</dbReference>
<proteinExistence type="predicted"/>
<name>A0A2T7UK59_9RHOB</name>
<dbReference type="InterPro" id="IPR016167">
    <property type="entry name" value="FAD-bd_PCMH_sub1"/>
</dbReference>
<evidence type="ECO:0000256" key="4">
    <source>
        <dbReference type="SAM" id="MobiDB-lite"/>
    </source>
</evidence>
<dbReference type="GO" id="GO:0071949">
    <property type="term" value="F:FAD binding"/>
    <property type="evidence" value="ECO:0007669"/>
    <property type="project" value="InterPro"/>
</dbReference>
<dbReference type="InterPro" id="IPR005107">
    <property type="entry name" value="CO_DH_flav_C"/>
</dbReference>
<keyword evidence="1" id="KW-0285">Flavoprotein</keyword>
<dbReference type="InterPro" id="IPR051312">
    <property type="entry name" value="Diverse_Substr_Oxidored"/>
</dbReference>
<dbReference type="InterPro" id="IPR036683">
    <property type="entry name" value="CO_DH_flav_C_dom_sf"/>
</dbReference>
<dbReference type="InterPro" id="IPR016169">
    <property type="entry name" value="FAD-bd_PCMH_sub2"/>
</dbReference>
<dbReference type="Gene3D" id="3.30.465.10">
    <property type="match status" value="1"/>
</dbReference>
<dbReference type="Pfam" id="PF00941">
    <property type="entry name" value="FAD_binding_5"/>
    <property type="match status" value="1"/>
</dbReference>
<keyword evidence="3" id="KW-0560">Oxidoreductase</keyword>
<protein>
    <submittedName>
        <fullName evidence="6">Molybdopterin dehydrogenase</fullName>
    </submittedName>
</protein>
<evidence type="ECO:0000313" key="6">
    <source>
        <dbReference type="EMBL" id="PVE45058.1"/>
    </source>
</evidence>
<dbReference type="Proteomes" id="UP000244810">
    <property type="component" value="Unassembled WGS sequence"/>
</dbReference>
<gene>
    <name evidence="6" type="ORF">DDE23_23085</name>
</gene>
<sequence>MVRGPRVDRAGDFAHHTAFRAVVVRHAGRGGAKAAGDGGLQGGPAVPGAGIPGDGVAHPVPGAGQPVAGADEVKAPRTEIARPATLAEALALLATEDARILAGGQSLGAALNLRLDAPALLVDINGIPGLDRITLEDRHLVFGPLVRHRAVLESPLVAREVPVLAQVMPHVAHPAIRNRGTTAGSIAYADPAGEMPAVAHLMAAELVLASASGERVVSARDFFLGIYDTLRAPEEMLVAIRWPRTGPNERFAFGEVTRRRGDFASVGFVARAVIEAGLVRGIALTAFASEPAPVLCPAAEGAIGQRLTPGLAADLAGAIAADLDPMPSLAGSAEQKRAQARALARRVLMDLAA</sequence>
<dbReference type="Gene3D" id="3.30.43.10">
    <property type="entry name" value="Uridine Diphospho-n-acetylenolpyruvylglucosamine Reductase, domain 2"/>
    <property type="match status" value="1"/>
</dbReference>
<feature type="domain" description="FAD-binding PCMH-type" evidence="5">
    <location>
        <begin position="73"/>
        <end position="247"/>
    </location>
</feature>
<dbReference type="SUPFAM" id="SSF55447">
    <property type="entry name" value="CO dehydrogenase flavoprotein C-terminal domain-like"/>
    <property type="match status" value="1"/>
</dbReference>
<dbReference type="PROSITE" id="PS51387">
    <property type="entry name" value="FAD_PCMH"/>
    <property type="match status" value="1"/>
</dbReference>
<dbReference type="PANTHER" id="PTHR42659">
    <property type="entry name" value="XANTHINE DEHYDROGENASE SUBUNIT C-RELATED"/>
    <property type="match status" value="1"/>
</dbReference>
<dbReference type="InterPro" id="IPR002346">
    <property type="entry name" value="Mopterin_DH_FAD-bd"/>
</dbReference>
<evidence type="ECO:0000256" key="1">
    <source>
        <dbReference type="ARBA" id="ARBA00022630"/>
    </source>
</evidence>
<keyword evidence="7" id="KW-1185">Reference proteome</keyword>
<evidence type="ECO:0000259" key="5">
    <source>
        <dbReference type="PROSITE" id="PS51387"/>
    </source>
</evidence>
<dbReference type="GO" id="GO:0016491">
    <property type="term" value="F:oxidoreductase activity"/>
    <property type="evidence" value="ECO:0007669"/>
    <property type="project" value="UniProtKB-KW"/>
</dbReference>
<dbReference type="InterPro" id="IPR016166">
    <property type="entry name" value="FAD-bd_PCMH"/>
</dbReference>
<comment type="caution">
    <text evidence="6">The sequence shown here is derived from an EMBL/GenBank/DDBJ whole genome shotgun (WGS) entry which is preliminary data.</text>
</comment>
<dbReference type="SMART" id="SM01092">
    <property type="entry name" value="CO_deh_flav_C"/>
    <property type="match status" value="1"/>
</dbReference>
<dbReference type="InterPro" id="IPR036318">
    <property type="entry name" value="FAD-bd_PCMH-like_sf"/>
</dbReference>